<feature type="transmembrane region" description="Helical" evidence="1">
    <location>
        <begin position="33"/>
        <end position="60"/>
    </location>
</feature>
<dbReference type="EMBL" id="JANIPJ010000010">
    <property type="protein sequence ID" value="MCR2805255.1"/>
    <property type="molecule type" value="Genomic_DNA"/>
</dbReference>
<comment type="caution">
    <text evidence="2">The sequence shown here is derived from an EMBL/GenBank/DDBJ whole genome shotgun (WGS) entry which is preliminary data.</text>
</comment>
<evidence type="ECO:0000313" key="2">
    <source>
        <dbReference type="EMBL" id="MCR2805255.1"/>
    </source>
</evidence>
<reference evidence="2" key="1">
    <citation type="submission" date="2022-08" db="EMBL/GenBank/DDBJ databases">
        <title>The genomic sequence of strain Paenibacillus sp. SCIV0701.</title>
        <authorList>
            <person name="Zhao H."/>
        </authorList>
    </citation>
    <scope>NUCLEOTIDE SEQUENCE</scope>
    <source>
        <strain evidence="2">SCIV0701</strain>
    </source>
</reference>
<dbReference type="AlphaFoldDB" id="A0A9X2MRY5"/>
<evidence type="ECO:0000256" key="1">
    <source>
        <dbReference type="SAM" id="Phobius"/>
    </source>
</evidence>
<gene>
    <name evidence="2" type="ORF">NQZ67_15315</name>
</gene>
<dbReference type="Proteomes" id="UP001141950">
    <property type="component" value="Unassembled WGS sequence"/>
</dbReference>
<keyword evidence="3" id="KW-1185">Reference proteome</keyword>
<keyword evidence="1" id="KW-0812">Transmembrane</keyword>
<keyword evidence="1" id="KW-0472">Membrane</keyword>
<accession>A0A9X2MRY5</accession>
<sequence length="87" mass="9784">MLFLFWLAVVVIGIVLLYKNRTQNEELLALKLVGYYLLGTFYLSLNGLLLPIGFVISLFLRPRSNRGVKRAAAIFGLVLMIIGRIVS</sequence>
<organism evidence="2 3">
    <name type="scientific">Paenibacillus soyae</name>
    <dbReference type="NCBI Taxonomy" id="2969249"/>
    <lineage>
        <taxon>Bacteria</taxon>
        <taxon>Bacillati</taxon>
        <taxon>Bacillota</taxon>
        <taxon>Bacilli</taxon>
        <taxon>Bacillales</taxon>
        <taxon>Paenibacillaceae</taxon>
        <taxon>Paenibacillus</taxon>
    </lineage>
</organism>
<evidence type="ECO:0000313" key="3">
    <source>
        <dbReference type="Proteomes" id="UP001141950"/>
    </source>
</evidence>
<proteinExistence type="predicted"/>
<name>A0A9X2MRY5_9BACL</name>
<feature type="transmembrane region" description="Helical" evidence="1">
    <location>
        <begin position="67"/>
        <end position="86"/>
    </location>
</feature>
<protein>
    <submittedName>
        <fullName evidence="2">Uncharacterized protein</fullName>
    </submittedName>
</protein>
<dbReference type="RefSeq" id="WP_257447354.1">
    <property type="nucleotide sequence ID" value="NZ_JANIPJ010000010.1"/>
</dbReference>
<keyword evidence="1" id="KW-1133">Transmembrane helix</keyword>